<dbReference type="Gene3D" id="2.60.40.820">
    <property type="entry name" value="Transcription factor, T-box"/>
    <property type="match status" value="1"/>
</dbReference>
<evidence type="ECO:0000256" key="6">
    <source>
        <dbReference type="PROSITE-ProRule" id="PRU00201"/>
    </source>
</evidence>
<evidence type="ECO:0000256" key="2">
    <source>
        <dbReference type="ARBA" id="ARBA00023015"/>
    </source>
</evidence>
<dbReference type="PANTHER" id="PTHR11267">
    <property type="entry name" value="T-BOX PROTEIN-RELATED"/>
    <property type="match status" value="1"/>
</dbReference>
<comment type="caution">
    <text evidence="9">The sequence shown here is derived from an EMBL/GenBank/DDBJ whole genome shotgun (WGS) entry which is preliminary data.</text>
</comment>
<comment type="caution">
    <text evidence="6">Lacks conserved residue(s) required for the propagation of feature annotation.</text>
</comment>
<feature type="domain" description="T-box" evidence="8">
    <location>
        <begin position="171"/>
        <end position="346"/>
    </location>
</feature>
<dbReference type="InterPro" id="IPR001699">
    <property type="entry name" value="TF_T-box"/>
</dbReference>
<evidence type="ECO:0000313" key="10">
    <source>
        <dbReference type="Proteomes" id="UP000283509"/>
    </source>
</evidence>
<feature type="compositionally biased region" description="Low complexity" evidence="7">
    <location>
        <begin position="59"/>
        <end position="83"/>
    </location>
</feature>
<keyword evidence="10" id="KW-1185">Reference proteome</keyword>
<dbReference type="InterPro" id="IPR018186">
    <property type="entry name" value="TF_T-box_CS"/>
</dbReference>
<name>A0A423ST51_PENVA</name>
<dbReference type="PROSITE" id="PS01283">
    <property type="entry name" value="TBOX_1"/>
    <property type="match status" value="1"/>
</dbReference>
<evidence type="ECO:0000259" key="8">
    <source>
        <dbReference type="PROSITE" id="PS50252"/>
    </source>
</evidence>
<proteinExistence type="predicted"/>
<dbReference type="PRINTS" id="PR00937">
    <property type="entry name" value="TBOX"/>
</dbReference>
<dbReference type="GO" id="GO:0045893">
    <property type="term" value="P:positive regulation of DNA-templated transcription"/>
    <property type="evidence" value="ECO:0007669"/>
    <property type="project" value="InterPro"/>
</dbReference>
<dbReference type="GO" id="GO:0005634">
    <property type="term" value="C:nucleus"/>
    <property type="evidence" value="ECO:0007669"/>
    <property type="project" value="UniProtKB-SubCell"/>
</dbReference>
<accession>A0A423ST51</accession>
<reference evidence="9 10" key="1">
    <citation type="submission" date="2018-04" db="EMBL/GenBank/DDBJ databases">
        <authorList>
            <person name="Zhang X."/>
            <person name="Yuan J."/>
            <person name="Li F."/>
            <person name="Xiang J."/>
        </authorList>
    </citation>
    <scope>NUCLEOTIDE SEQUENCE [LARGE SCALE GENOMIC DNA]</scope>
    <source>
        <tissue evidence="9">Muscle</tissue>
    </source>
</reference>
<keyword evidence="2" id="KW-0805">Transcription regulation</keyword>
<comment type="subcellular location">
    <subcellularLocation>
        <location evidence="1 6">Nucleus</location>
    </subcellularLocation>
</comment>
<evidence type="ECO:0000256" key="4">
    <source>
        <dbReference type="ARBA" id="ARBA00023163"/>
    </source>
</evidence>
<dbReference type="GO" id="GO:0001708">
    <property type="term" value="P:cell fate specification"/>
    <property type="evidence" value="ECO:0007669"/>
    <property type="project" value="TreeGrafter"/>
</dbReference>
<dbReference type="SMART" id="SM00425">
    <property type="entry name" value="TBOX"/>
    <property type="match status" value="1"/>
</dbReference>
<dbReference type="Pfam" id="PF00907">
    <property type="entry name" value="T-box"/>
    <property type="match status" value="1"/>
</dbReference>
<evidence type="ECO:0000256" key="3">
    <source>
        <dbReference type="ARBA" id="ARBA00023125"/>
    </source>
</evidence>
<keyword evidence="5 6" id="KW-0539">Nucleus</keyword>
<organism evidence="9 10">
    <name type="scientific">Penaeus vannamei</name>
    <name type="common">Whiteleg shrimp</name>
    <name type="synonym">Litopenaeus vannamei</name>
    <dbReference type="NCBI Taxonomy" id="6689"/>
    <lineage>
        <taxon>Eukaryota</taxon>
        <taxon>Metazoa</taxon>
        <taxon>Ecdysozoa</taxon>
        <taxon>Arthropoda</taxon>
        <taxon>Crustacea</taxon>
        <taxon>Multicrustacea</taxon>
        <taxon>Malacostraca</taxon>
        <taxon>Eumalacostraca</taxon>
        <taxon>Eucarida</taxon>
        <taxon>Decapoda</taxon>
        <taxon>Dendrobranchiata</taxon>
        <taxon>Penaeoidea</taxon>
        <taxon>Penaeidae</taxon>
        <taxon>Penaeus</taxon>
    </lineage>
</organism>
<dbReference type="AlphaFoldDB" id="A0A423ST51"/>
<sequence length="631" mass="66770">MTVTDAPTSLLQMLSSRAAAFSVKALLTAPGHQEAKEDEALREIKHEGEAPSPRDEPSESPVEASSAQDEVSAAPSPAATSGPSRGGASGSPVSVICRTPGAGSPTPSLSTPASVCAPAAPQQYQDKVFLPQSPSGRADWQVYPQSAPLGVRWVGPETVGSKGDGDISIHLLQQDLWAKFHSLGTEMIITKNGRRMFPVVKVCLRGLDPEKNYMVYMDMAAVDTRRYRYVYPSSRWMVAGTGEPLGDQAPYIHPDSPSSGVQWMASPTVAFDRLKLTNNKTRESRGQIILHSMQKYQPRIWVQEVSAGASSGGPARLWTARGPTAPCRPCSSVVFITVTAYQNSRVPNQQVRAFAADGIGSQRHTARYQNQQEGAFCQERRLREARVSEPAGKGPSAGGKGSEATAYQNQQRVCTSLLSFPRFSPFYLPLSLLSLPPSSFQSFFSLLSSLFSPLPILLSPGLSSLSPLFKFALTEGPAGHLRPRKTCWTAAPRVGLAHPDPPRSPGLSPPAGVPLSSPPALPSPHPGSASPVRPRGPLSPPISPLLLPPHPWLPVADPVDASPMEGGGVRPLAPWGVAELSRAAPSAFLPAAAAAAASAPPGHPFFISSLLTTGAGPLPPALDLSKRKGDT</sequence>
<dbReference type="InterPro" id="IPR008967">
    <property type="entry name" value="p53-like_TF_DNA-bd_sf"/>
</dbReference>
<feature type="region of interest" description="Disordered" evidence="7">
    <location>
        <begin position="29"/>
        <end position="115"/>
    </location>
</feature>
<dbReference type="InterPro" id="IPR036960">
    <property type="entry name" value="T-box_sf"/>
</dbReference>
<dbReference type="GO" id="GO:0000981">
    <property type="term" value="F:DNA-binding transcription factor activity, RNA polymerase II-specific"/>
    <property type="evidence" value="ECO:0007669"/>
    <property type="project" value="TreeGrafter"/>
</dbReference>
<feature type="compositionally biased region" description="Basic and acidic residues" evidence="7">
    <location>
        <begin position="33"/>
        <end position="57"/>
    </location>
</feature>
<reference evidence="9 10" key="2">
    <citation type="submission" date="2019-01" db="EMBL/GenBank/DDBJ databases">
        <title>The decoding of complex shrimp genome reveals the adaptation for benthos swimmer, frequently molting mechanism and breeding impact on genome.</title>
        <authorList>
            <person name="Sun Y."/>
            <person name="Gao Y."/>
            <person name="Yu Y."/>
        </authorList>
    </citation>
    <scope>NUCLEOTIDE SEQUENCE [LARGE SCALE GENOMIC DNA]</scope>
    <source>
        <tissue evidence="9">Muscle</tissue>
    </source>
</reference>
<dbReference type="SUPFAM" id="SSF49417">
    <property type="entry name" value="p53-like transcription factors"/>
    <property type="match status" value="1"/>
</dbReference>
<evidence type="ECO:0000256" key="7">
    <source>
        <dbReference type="SAM" id="MobiDB-lite"/>
    </source>
</evidence>
<dbReference type="STRING" id="6689.A0A423ST51"/>
<dbReference type="InterPro" id="IPR046360">
    <property type="entry name" value="T-box_DNA-bd"/>
</dbReference>
<evidence type="ECO:0000256" key="1">
    <source>
        <dbReference type="ARBA" id="ARBA00004123"/>
    </source>
</evidence>
<protein>
    <submittedName>
        <fullName evidence="9">Putative T-box transcription factor TBX18</fullName>
    </submittedName>
</protein>
<keyword evidence="3 6" id="KW-0238">DNA-binding</keyword>
<evidence type="ECO:0000313" key="9">
    <source>
        <dbReference type="EMBL" id="ROT67384.1"/>
    </source>
</evidence>
<gene>
    <name evidence="9" type="ORF">C7M84_014538</name>
</gene>
<feature type="compositionally biased region" description="Pro residues" evidence="7">
    <location>
        <begin position="502"/>
        <end position="525"/>
    </location>
</feature>
<dbReference type="PANTHER" id="PTHR11267:SF207">
    <property type="entry name" value="OVER COMPENSATING MALES, ISOFORM A"/>
    <property type="match status" value="1"/>
</dbReference>
<dbReference type="PROSITE" id="PS50252">
    <property type="entry name" value="TBOX_3"/>
    <property type="match status" value="1"/>
</dbReference>
<dbReference type="EMBL" id="QCYY01002816">
    <property type="protein sequence ID" value="ROT67384.1"/>
    <property type="molecule type" value="Genomic_DNA"/>
</dbReference>
<keyword evidence="4" id="KW-0804">Transcription</keyword>
<evidence type="ECO:0000256" key="5">
    <source>
        <dbReference type="ARBA" id="ARBA00023242"/>
    </source>
</evidence>
<dbReference type="OrthoDB" id="7442607at2759"/>
<dbReference type="Proteomes" id="UP000283509">
    <property type="component" value="Unassembled WGS sequence"/>
</dbReference>
<dbReference type="GO" id="GO:0000978">
    <property type="term" value="F:RNA polymerase II cis-regulatory region sequence-specific DNA binding"/>
    <property type="evidence" value="ECO:0007669"/>
    <property type="project" value="InterPro"/>
</dbReference>
<dbReference type="GO" id="GO:0000785">
    <property type="term" value="C:chromatin"/>
    <property type="evidence" value="ECO:0007669"/>
    <property type="project" value="TreeGrafter"/>
</dbReference>
<feature type="region of interest" description="Disordered" evidence="7">
    <location>
        <begin position="493"/>
        <end position="543"/>
    </location>
</feature>